<comment type="caution">
    <text evidence="4">The sequence shown here is derived from an EMBL/GenBank/DDBJ whole genome shotgun (WGS) entry which is preliminary data.</text>
</comment>
<accession>A0A921YSS8</accession>
<dbReference type="SMART" id="SM00034">
    <property type="entry name" value="CLECT"/>
    <property type="match status" value="1"/>
</dbReference>
<dbReference type="InterPro" id="IPR016186">
    <property type="entry name" value="C-type_lectin-like/link_sf"/>
</dbReference>
<feature type="chain" id="PRO_5038276333" description="C-type lectin domain-containing protein" evidence="2">
    <location>
        <begin position="19"/>
        <end position="370"/>
    </location>
</feature>
<dbReference type="Proteomes" id="UP000791440">
    <property type="component" value="Unassembled WGS sequence"/>
</dbReference>
<feature type="compositionally biased region" description="Pro residues" evidence="1">
    <location>
        <begin position="76"/>
        <end position="90"/>
    </location>
</feature>
<keyword evidence="2" id="KW-0732">Signal</keyword>
<evidence type="ECO:0000259" key="3">
    <source>
        <dbReference type="PROSITE" id="PS50041"/>
    </source>
</evidence>
<dbReference type="EMBL" id="JH668306">
    <property type="protein sequence ID" value="KAG6443973.1"/>
    <property type="molecule type" value="Genomic_DNA"/>
</dbReference>
<dbReference type="EMBL" id="JH668306">
    <property type="protein sequence ID" value="KAG6443972.1"/>
    <property type="molecule type" value="Genomic_DNA"/>
</dbReference>
<name>A0A921YSS8_MANSE</name>
<dbReference type="SUPFAM" id="SSF56436">
    <property type="entry name" value="C-type lectin-like"/>
    <property type="match status" value="1"/>
</dbReference>
<evidence type="ECO:0000256" key="2">
    <source>
        <dbReference type="SAM" id="SignalP"/>
    </source>
</evidence>
<feature type="domain" description="C-type lectin" evidence="3">
    <location>
        <begin position="218"/>
        <end position="334"/>
    </location>
</feature>
<dbReference type="AlphaFoldDB" id="A0A921YSS8"/>
<dbReference type="Pfam" id="PF00059">
    <property type="entry name" value="Lectin_C"/>
    <property type="match status" value="1"/>
</dbReference>
<sequence length="370" mass="41462">MYLLHIAAALVLTSVSLADNSTLSEESCSAHPYESGPWSCLLEEWATSATPNQRHGRIMALPPAKGYYVSDRIDLMPPPPPQHQLPPHAPHPGQHGNPQRPPTPMGYDEWQPSPPPPGKIVNRPPYKDKFKPSHPAPPNYPIPVHRPTNTVDRLDEQKPKPQKQVSETDLFLLTAIEKLVYRADIMEKRLRKLEESVHYLVAGVDAKPEPCVTNFTRVGSACYQFSSEALNWKGANYACRKLKATMLEIDNEEERKHLLSAILADKRLQGGDWWTGGLNPGLLWIWSHSAKPAVSNGTVVAGDGRCLAVTLDQSRATLQYHGDDCGLRHRYVCEKGDDDKLSNEIEKKARKMRDVHRKPKIAWSDDPLIV</sequence>
<reference evidence="4" key="2">
    <citation type="submission" date="2020-12" db="EMBL/GenBank/DDBJ databases">
        <authorList>
            <person name="Kanost M."/>
        </authorList>
    </citation>
    <scope>NUCLEOTIDE SEQUENCE</scope>
</reference>
<proteinExistence type="predicted"/>
<organism evidence="4 5">
    <name type="scientific">Manduca sexta</name>
    <name type="common">Tobacco hawkmoth</name>
    <name type="synonym">Tobacco hornworm</name>
    <dbReference type="NCBI Taxonomy" id="7130"/>
    <lineage>
        <taxon>Eukaryota</taxon>
        <taxon>Metazoa</taxon>
        <taxon>Ecdysozoa</taxon>
        <taxon>Arthropoda</taxon>
        <taxon>Hexapoda</taxon>
        <taxon>Insecta</taxon>
        <taxon>Pterygota</taxon>
        <taxon>Neoptera</taxon>
        <taxon>Endopterygota</taxon>
        <taxon>Lepidoptera</taxon>
        <taxon>Glossata</taxon>
        <taxon>Ditrysia</taxon>
        <taxon>Bombycoidea</taxon>
        <taxon>Sphingidae</taxon>
        <taxon>Sphinginae</taxon>
        <taxon>Sphingini</taxon>
        <taxon>Manduca</taxon>
    </lineage>
</organism>
<dbReference type="PROSITE" id="PS50041">
    <property type="entry name" value="C_TYPE_LECTIN_2"/>
    <property type="match status" value="1"/>
</dbReference>
<dbReference type="CDD" id="cd00037">
    <property type="entry name" value="CLECT"/>
    <property type="match status" value="1"/>
</dbReference>
<keyword evidence="5" id="KW-1185">Reference proteome</keyword>
<gene>
    <name evidence="4" type="ORF">O3G_MSEX003065</name>
</gene>
<evidence type="ECO:0000256" key="1">
    <source>
        <dbReference type="SAM" id="MobiDB-lite"/>
    </source>
</evidence>
<protein>
    <recommendedName>
        <fullName evidence="3">C-type lectin domain-containing protein</fullName>
    </recommendedName>
</protein>
<feature type="signal peptide" evidence="2">
    <location>
        <begin position="1"/>
        <end position="18"/>
    </location>
</feature>
<evidence type="ECO:0000313" key="4">
    <source>
        <dbReference type="EMBL" id="KAG6443972.1"/>
    </source>
</evidence>
<dbReference type="InterPro" id="IPR016187">
    <property type="entry name" value="CTDL_fold"/>
</dbReference>
<dbReference type="InterPro" id="IPR001304">
    <property type="entry name" value="C-type_lectin-like"/>
</dbReference>
<feature type="region of interest" description="Disordered" evidence="1">
    <location>
        <begin position="70"/>
        <end position="165"/>
    </location>
</feature>
<dbReference type="Gene3D" id="3.10.100.10">
    <property type="entry name" value="Mannose-Binding Protein A, subunit A"/>
    <property type="match status" value="1"/>
</dbReference>
<evidence type="ECO:0000313" key="5">
    <source>
        <dbReference type="Proteomes" id="UP000791440"/>
    </source>
</evidence>
<reference evidence="4" key="1">
    <citation type="journal article" date="2016" name="Insect Biochem. Mol. Biol.">
        <title>Multifaceted biological insights from a draft genome sequence of the tobacco hornworm moth, Manduca sexta.</title>
        <authorList>
            <person name="Kanost M.R."/>
            <person name="Arrese E.L."/>
            <person name="Cao X."/>
            <person name="Chen Y.R."/>
            <person name="Chellapilla S."/>
            <person name="Goldsmith M.R."/>
            <person name="Grosse-Wilde E."/>
            <person name="Heckel D.G."/>
            <person name="Herndon N."/>
            <person name="Jiang H."/>
            <person name="Papanicolaou A."/>
            <person name="Qu J."/>
            <person name="Soulages J.L."/>
            <person name="Vogel H."/>
            <person name="Walters J."/>
            <person name="Waterhouse R.M."/>
            <person name="Ahn S.J."/>
            <person name="Almeida F.C."/>
            <person name="An C."/>
            <person name="Aqrawi P."/>
            <person name="Bretschneider A."/>
            <person name="Bryant W.B."/>
            <person name="Bucks S."/>
            <person name="Chao H."/>
            <person name="Chevignon G."/>
            <person name="Christen J.M."/>
            <person name="Clarke D.F."/>
            <person name="Dittmer N.T."/>
            <person name="Ferguson L.C.F."/>
            <person name="Garavelou S."/>
            <person name="Gordon K.H.J."/>
            <person name="Gunaratna R.T."/>
            <person name="Han Y."/>
            <person name="Hauser F."/>
            <person name="He Y."/>
            <person name="Heidel-Fischer H."/>
            <person name="Hirsh A."/>
            <person name="Hu Y."/>
            <person name="Jiang H."/>
            <person name="Kalra D."/>
            <person name="Klinner C."/>
            <person name="Konig C."/>
            <person name="Kovar C."/>
            <person name="Kroll A.R."/>
            <person name="Kuwar S.S."/>
            <person name="Lee S.L."/>
            <person name="Lehman R."/>
            <person name="Li K."/>
            <person name="Li Z."/>
            <person name="Liang H."/>
            <person name="Lovelace S."/>
            <person name="Lu Z."/>
            <person name="Mansfield J.H."/>
            <person name="McCulloch K.J."/>
            <person name="Mathew T."/>
            <person name="Morton B."/>
            <person name="Muzny D.M."/>
            <person name="Neunemann D."/>
            <person name="Ongeri F."/>
            <person name="Pauchet Y."/>
            <person name="Pu L.L."/>
            <person name="Pyrousis I."/>
            <person name="Rao X.J."/>
            <person name="Redding A."/>
            <person name="Roesel C."/>
            <person name="Sanchez-Gracia A."/>
            <person name="Schaack S."/>
            <person name="Shukla A."/>
            <person name="Tetreau G."/>
            <person name="Wang Y."/>
            <person name="Xiong G.H."/>
            <person name="Traut W."/>
            <person name="Walsh T.K."/>
            <person name="Worley K.C."/>
            <person name="Wu D."/>
            <person name="Wu W."/>
            <person name="Wu Y.Q."/>
            <person name="Zhang X."/>
            <person name="Zou Z."/>
            <person name="Zucker H."/>
            <person name="Briscoe A.D."/>
            <person name="Burmester T."/>
            <person name="Clem R.J."/>
            <person name="Feyereisen R."/>
            <person name="Grimmelikhuijzen C.J.P."/>
            <person name="Hamodrakas S.J."/>
            <person name="Hansson B.S."/>
            <person name="Huguet E."/>
            <person name="Jermiin L.S."/>
            <person name="Lan Q."/>
            <person name="Lehman H.K."/>
            <person name="Lorenzen M."/>
            <person name="Merzendorfer H."/>
            <person name="Michalopoulos I."/>
            <person name="Morton D.B."/>
            <person name="Muthukrishnan S."/>
            <person name="Oakeshott J.G."/>
            <person name="Palmer W."/>
            <person name="Park Y."/>
            <person name="Passarelli A.L."/>
            <person name="Rozas J."/>
            <person name="Schwartz L.M."/>
            <person name="Smith W."/>
            <person name="Southgate A."/>
            <person name="Vilcinskas A."/>
            <person name="Vogt R."/>
            <person name="Wang P."/>
            <person name="Werren J."/>
            <person name="Yu X.Q."/>
            <person name="Zhou J.J."/>
            <person name="Brown S.J."/>
            <person name="Scherer S.E."/>
            <person name="Richards S."/>
            <person name="Blissard G.W."/>
        </authorList>
    </citation>
    <scope>NUCLEOTIDE SEQUENCE</scope>
</reference>